<name>A0ABM7Y9J4_9PROT</name>
<proteinExistence type="predicted"/>
<organism evidence="1 2">
    <name type="scientific">Roseomonas fluvialis</name>
    <dbReference type="NCBI Taxonomy" id="1750527"/>
    <lineage>
        <taxon>Bacteria</taxon>
        <taxon>Pseudomonadati</taxon>
        <taxon>Pseudomonadota</taxon>
        <taxon>Alphaproteobacteria</taxon>
        <taxon>Acetobacterales</taxon>
        <taxon>Roseomonadaceae</taxon>
        <taxon>Roseomonas</taxon>
    </lineage>
</organism>
<protein>
    <submittedName>
        <fullName evidence="1">Uncharacterized protein</fullName>
    </submittedName>
</protein>
<gene>
    <name evidence="1" type="ORF">Rmf_46200</name>
</gene>
<accession>A0ABM7Y9J4</accession>
<dbReference type="Proteomes" id="UP000831327">
    <property type="component" value="Chromosome"/>
</dbReference>
<dbReference type="RefSeq" id="WP_244408854.1">
    <property type="nucleotide sequence ID" value="NZ_AP025637.1"/>
</dbReference>
<evidence type="ECO:0000313" key="2">
    <source>
        <dbReference type="Proteomes" id="UP000831327"/>
    </source>
</evidence>
<sequence>MAGWVGVVRRRAVLAGMLATVAAGRGAQAQRAGAATPAPPDARAVITPEARAIIAQLRFARDMLCARCNDDIERSGVNHPARRSMIGRDKLQTARDMIAAAPSLPGAVPAMRQVRHGIDVLGWQEEEEAMAAIDAAIRAIEAEGRVAARGGPPDPRALAGQLRLARSFICVRCMQDDWIRGRRARASEELAVAQGMAEAVPTLRHVEQVRAQMAMAEQALAAGDVRRADAALGRAIERLRPLPR</sequence>
<dbReference type="EMBL" id="AP025637">
    <property type="protein sequence ID" value="BDG74691.1"/>
    <property type="molecule type" value="Genomic_DNA"/>
</dbReference>
<evidence type="ECO:0000313" key="1">
    <source>
        <dbReference type="EMBL" id="BDG74691.1"/>
    </source>
</evidence>
<keyword evidence="2" id="KW-1185">Reference proteome</keyword>
<reference evidence="1 2" key="1">
    <citation type="journal article" date="2016" name="Microbes Environ.">
        <title>Phylogenetically diverse aerobic anoxygenic phototrophic bacteria isolated from epilithic biofilms in Tama river, Japan.</title>
        <authorList>
            <person name="Hirose S."/>
            <person name="Matsuura K."/>
            <person name="Haruta S."/>
        </authorList>
    </citation>
    <scope>NUCLEOTIDE SEQUENCE [LARGE SCALE GENOMIC DNA]</scope>
    <source>
        <strain evidence="1 2">S08</strain>
    </source>
</reference>